<gene>
    <name evidence="1" type="ORF">CHARACLAT_031949</name>
</gene>
<keyword evidence="2" id="KW-1185">Reference proteome</keyword>
<proteinExistence type="predicted"/>
<accession>A0ABU7DVX1</accession>
<name>A0ABU7DVX1_9TELE</name>
<evidence type="ECO:0000313" key="1">
    <source>
        <dbReference type="EMBL" id="MED6279192.1"/>
    </source>
</evidence>
<evidence type="ECO:0000313" key="2">
    <source>
        <dbReference type="Proteomes" id="UP001352852"/>
    </source>
</evidence>
<dbReference type="Proteomes" id="UP001352852">
    <property type="component" value="Unassembled WGS sequence"/>
</dbReference>
<dbReference type="EMBL" id="JAHUTJ010038210">
    <property type="protein sequence ID" value="MED6279192.1"/>
    <property type="molecule type" value="Genomic_DNA"/>
</dbReference>
<comment type="caution">
    <text evidence="1">The sequence shown here is derived from an EMBL/GenBank/DDBJ whole genome shotgun (WGS) entry which is preliminary data.</text>
</comment>
<reference evidence="1 2" key="1">
    <citation type="submission" date="2021-06" db="EMBL/GenBank/DDBJ databases">
        <authorList>
            <person name="Palmer J.M."/>
        </authorList>
    </citation>
    <scope>NUCLEOTIDE SEQUENCE [LARGE SCALE GENOMIC DNA]</scope>
    <source>
        <strain evidence="1 2">CL_MEX2019</strain>
        <tissue evidence="1">Muscle</tissue>
    </source>
</reference>
<protein>
    <submittedName>
        <fullName evidence="1">Uncharacterized protein</fullName>
    </submittedName>
</protein>
<organism evidence="1 2">
    <name type="scientific">Characodon lateralis</name>
    <dbReference type="NCBI Taxonomy" id="208331"/>
    <lineage>
        <taxon>Eukaryota</taxon>
        <taxon>Metazoa</taxon>
        <taxon>Chordata</taxon>
        <taxon>Craniata</taxon>
        <taxon>Vertebrata</taxon>
        <taxon>Euteleostomi</taxon>
        <taxon>Actinopterygii</taxon>
        <taxon>Neopterygii</taxon>
        <taxon>Teleostei</taxon>
        <taxon>Neoteleostei</taxon>
        <taxon>Acanthomorphata</taxon>
        <taxon>Ovalentaria</taxon>
        <taxon>Atherinomorphae</taxon>
        <taxon>Cyprinodontiformes</taxon>
        <taxon>Goodeidae</taxon>
        <taxon>Characodon</taxon>
    </lineage>
</organism>
<sequence>MDQHITLDTLWTFLFLMGCPSLSVKYLRLPSQIIYQLFLTLKLATSCHHYIQSPAIAGQFTTHFKGSQLLASTGLHTPFYPHNFLSSFYESCNKILDSVTPIMLKTFQIQS</sequence>